<dbReference type="SUPFAM" id="SSF48179">
    <property type="entry name" value="6-phosphogluconate dehydrogenase C-terminal domain-like"/>
    <property type="match status" value="1"/>
</dbReference>
<dbReference type="NCBIfam" id="NF002969">
    <property type="entry name" value="PRK03643.1"/>
    <property type="match status" value="1"/>
</dbReference>
<dbReference type="Gene3D" id="3.40.50.720">
    <property type="entry name" value="NAD(P)-binding Rossmann-like Domain"/>
    <property type="match status" value="1"/>
</dbReference>
<comment type="caution">
    <text evidence="5">The sequence shown here is derived from an EMBL/GenBank/DDBJ whole genome shotgun (WGS) entry which is preliminary data.</text>
</comment>
<reference evidence="5" key="1">
    <citation type="submission" date="2016-10" db="EMBL/GenBank/DDBJ databases">
        <title>Sequence of Gallionella enrichment culture.</title>
        <authorList>
            <person name="Poehlein A."/>
            <person name="Muehling M."/>
            <person name="Daniel R."/>
        </authorList>
    </citation>
    <scope>NUCLEOTIDE SEQUENCE</scope>
</reference>
<proteinExistence type="predicted"/>
<dbReference type="EC" id="1.1.1.58" evidence="5"/>
<dbReference type="InterPro" id="IPR013118">
    <property type="entry name" value="Mannitol_DH_C"/>
</dbReference>
<evidence type="ECO:0000259" key="3">
    <source>
        <dbReference type="Pfam" id="PF01232"/>
    </source>
</evidence>
<feature type="domain" description="Mannitol dehydrogenase C-terminal" evidence="4">
    <location>
        <begin position="289"/>
        <end position="491"/>
    </location>
</feature>
<dbReference type="GO" id="GO:0008926">
    <property type="term" value="F:mannitol-1-phosphate 5-dehydrogenase activity"/>
    <property type="evidence" value="ECO:0007669"/>
    <property type="project" value="TreeGrafter"/>
</dbReference>
<evidence type="ECO:0000256" key="1">
    <source>
        <dbReference type="ARBA" id="ARBA00023002"/>
    </source>
</evidence>
<dbReference type="PANTHER" id="PTHR30524">
    <property type="entry name" value="MANNITOL-1-PHOSPHATE 5-DEHYDROGENASE"/>
    <property type="match status" value="1"/>
</dbReference>
<dbReference type="Gene3D" id="1.10.1040.10">
    <property type="entry name" value="N-(1-d-carboxylethyl)-l-norvaline Dehydrogenase, domain 2"/>
    <property type="match status" value="1"/>
</dbReference>
<protein>
    <submittedName>
        <fullName evidence="5">Altronate oxidoreductase</fullName>
        <ecNumber evidence="5">1.1.1.58</ecNumber>
    </submittedName>
</protein>
<dbReference type="GO" id="GO:0019592">
    <property type="term" value="P:mannitol catabolic process"/>
    <property type="evidence" value="ECO:0007669"/>
    <property type="project" value="TreeGrafter"/>
</dbReference>
<dbReference type="InterPro" id="IPR008927">
    <property type="entry name" value="6-PGluconate_DH-like_C_sf"/>
</dbReference>
<dbReference type="GO" id="GO:0009026">
    <property type="term" value="F:tagaturonate reductase activity"/>
    <property type="evidence" value="ECO:0007669"/>
    <property type="project" value="UniProtKB-EC"/>
</dbReference>
<evidence type="ECO:0000259" key="4">
    <source>
        <dbReference type="Pfam" id="PF08125"/>
    </source>
</evidence>
<accession>A0A1J5RV39</accession>
<evidence type="ECO:0000313" key="5">
    <source>
        <dbReference type="EMBL" id="OIR00121.1"/>
    </source>
</evidence>
<evidence type="ECO:0000256" key="2">
    <source>
        <dbReference type="ARBA" id="ARBA00023027"/>
    </source>
</evidence>
<dbReference type="InterPro" id="IPR013328">
    <property type="entry name" value="6PGD_dom2"/>
</dbReference>
<keyword evidence="1 5" id="KW-0560">Oxidoreductase</keyword>
<dbReference type="GO" id="GO:0005829">
    <property type="term" value="C:cytosol"/>
    <property type="evidence" value="ECO:0007669"/>
    <property type="project" value="TreeGrafter"/>
</dbReference>
<dbReference type="InterPro" id="IPR036291">
    <property type="entry name" value="NAD(P)-bd_dom_sf"/>
</dbReference>
<dbReference type="Pfam" id="PF08125">
    <property type="entry name" value="Mannitol_dh_C"/>
    <property type="match status" value="1"/>
</dbReference>
<dbReference type="SUPFAM" id="SSF51735">
    <property type="entry name" value="NAD(P)-binding Rossmann-fold domains"/>
    <property type="match status" value="1"/>
</dbReference>
<gene>
    <name evidence="5" type="primary">uxaB</name>
    <name evidence="5" type="ORF">GALL_177660</name>
</gene>
<organism evidence="5">
    <name type="scientific">mine drainage metagenome</name>
    <dbReference type="NCBI Taxonomy" id="410659"/>
    <lineage>
        <taxon>unclassified sequences</taxon>
        <taxon>metagenomes</taxon>
        <taxon>ecological metagenomes</taxon>
    </lineage>
</organism>
<dbReference type="PANTHER" id="PTHR30524:SF0">
    <property type="entry name" value="ALTRONATE OXIDOREDUCTASE-RELATED"/>
    <property type="match status" value="1"/>
</dbReference>
<dbReference type="AlphaFoldDB" id="A0A1J5RV39"/>
<name>A0A1J5RV39_9ZZZZ</name>
<sequence>MNKMILSKENLGKIKAQEGLIIPDVSLLSLPERVLQFGTGVLLRGLPDYFIDKANRQNIFNGRVVVVKSTSSGGTDAFETQNSLFTLCVRGIENNNTIDKTIINSSISRVLSAKEEWNKILECAANEDMQLIISNTTEVGIALVDDDVHSNPPVSFPGKLLAFLLARYKAFNGSNESGMVIVPTELIVDNATKLKAIVIELAKRNSLDDAFINWIESANDFCNSLVDRIVPGKLPQAEQKITAEKLGYTDELIIISEAYRLWAIETTSERSKNVLSFAKADSGVIIADNIDVYRELKLRLLNGTHSFTCGLAFLAGFRTVKDAMNHAIFFSFETDLMMEAIAPSIVYDRLSLLDAKDFAKKVLDRFRNPYIEHQWISITMQYTSKMKMRNVPIILKNYANNGFVSEELAFGFAGYILFMKSEMNDEKEFVGNLNGKEYKITDDHAALLHSIWKNNNEVKDVVQQILSNQTLWGTDLALLNGFAEKITQYINSFLEKGVLESLQLFQSNKISA</sequence>
<feature type="domain" description="Mannitol dehydrogenase N-terminal" evidence="3">
    <location>
        <begin position="33"/>
        <end position="269"/>
    </location>
</feature>
<dbReference type="Pfam" id="PF01232">
    <property type="entry name" value="Mannitol_dh"/>
    <property type="match status" value="1"/>
</dbReference>
<dbReference type="EMBL" id="MLJW01000098">
    <property type="protein sequence ID" value="OIR00121.1"/>
    <property type="molecule type" value="Genomic_DNA"/>
</dbReference>
<keyword evidence="2" id="KW-0520">NAD</keyword>
<dbReference type="InterPro" id="IPR013131">
    <property type="entry name" value="Mannitol_DH_N"/>
</dbReference>